<comment type="caution">
    <text evidence="2">The sequence shown here is derived from an EMBL/GenBank/DDBJ whole genome shotgun (WGS) entry which is preliminary data.</text>
</comment>
<sequence length="79" mass="8637">MKRRGLRAGAWLVLLALALAVFPFAVWQTVGRALTASTWGRPWEALGWALFALAFGWGSLRAGRDAGKLWREGARSKPG</sequence>
<evidence type="ECO:0000313" key="3">
    <source>
        <dbReference type="Proteomes" id="UP001302059"/>
    </source>
</evidence>
<reference evidence="2 3" key="1">
    <citation type="submission" date="2023-05" db="EMBL/GenBank/DDBJ databases">
        <authorList>
            <person name="Gao F."/>
        </authorList>
    </citation>
    <scope>NUCLEOTIDE SEQUENCE [LARGE SCALE GENOMIC DNA]</scope>
    <source>
        <strain evidence="2 3">MIMF12</strain>
    </source>
</reference>
<protein>
    <submittedName>
        <fullName evidence="2">Uncharacterized protein</fullName>
    </submittedName>
</protein>
<keyword evidence="1" id="KW-1133">Transmembrane helix</keyword>
<feature type="transmembrane region" description="Helical" evidence="1">
    <location>
        <begin position="45"/>
        <end position="63"/>
    </location>
</feature>
<accession>A0ABT7JDK1</accession>
<evidence type="ECO:0000256" key="1">
    <source>
        <dbReference type="SAM" id="Phobius"/>
    </source>
</evidence>
<dbReference type="EMBL" id="JASNGB010000012">
    <property type="protein sequence ID" value="MDL2343117.1"/>
    <property type="molecule type" value="Genomic_DNA"/>
</dbReference>
<keyword evidence="3" id="KW-1185">Reference proteome</keyword>
<name>A0ABT7JDK1_9DEIO</name>
<evidence type="ECO:0000313" key="2">
    <source>
        <dbReference type="EMBL" id="MDL2343117.1"/>
    </source>
</evidence>
<keyword evidence="1" id="KW-0812">Transmembrane</keyword>
<organism evidence="2 3">
    <name type="scientific">Deinococcus rhizophilus</name>
    <dbReference type="NCBI Taxonomy" id="3049544"/>
    <lineage>
        <taxon>Bacteria</taxon>
        <taxon>Thermotogati</taxon>
        <taxon>Deinococcota</taxon>
        <taxon>Deinococci</taxon>
        <taxon>Deinococcales</taxon>
        <taxon>Deinococcaceae</taxon>
        <taxon>Deinococcus</taxon>
    </lineage>
</organism>
<proteinExistence type="predicted"/>
<gene>
    <name evidence="2" type="ORF">QOL99_03020</name>
</gene>
<dbReference type="RefSeq" id="WP_285521174.1">
    <property type="nucleotide sequence ID" value="NZ_JASNGB010000012.1"/>
</dbReference>
<keyword evidence="1" id="KW-0472">Membrane</keyword>
<dbReference type="Proteomes" id="UP001302059">
    <property type="component" value="Unassembled WGS sequence"/>
</dbReference>